<evidence type="ECO:0000259" key="4">
    <source>
        <dbReference type="Pfam" id="PF02909"/>
    </source>
</evidence>
<dbReference type="RefSeq" id="WP_258790805.1">
    <property type="nucleotide sequence ID" value="NZ_JANUGQ010000037.1"/>
</dbReference>
<dbReference type="InterPro" id="IPR009057">
    <property type="entry name" value="Homeodomain-like_sf"/>
</dbReference>
<dbReference type="PRINTS" id="PR00400">
    <property type="entry name" value="TETREPRESSOR"/>
</dbReference>
<dbReference type="InterPro" id="IPR004111">
    <property type="entry name" value="Repressor_TetR_C"/>
</dbReference>
<comment type="caution">
    <text evidence="5">The sequence shown here is derived from an EMBL/GenBank/DDBJ whole genome shotgun (WGS) entry which is preliminary data.</text>
</comment>
<dbReference type="Pfam" id="PF02909">
    <property type="entry name" value="TetR_C_1"/>
    <property type="match status" value="1"/>
</dbReference>
<dbReference type="Proteomes" id="UP001431313">
    <property type="component" value="Unassembled WGS sequence"/>
</dbReference>
<dbReference type="InterPro" id="IPR003012">
    <property type="entry name" value="Tet_transcr_reg_TetR"/>
</dbReference>
<dbReference type="SUPFAM" id="SSF48498">
    <property type="entry name" value="Tetracyclin repressor-like, C-terminal domain"/>
    <property type="match status" value="1"/>
</dbReference>
<sequence>MTKKQAGIPARAGVSVEAVVRAALGALDEGGLEAVSMRSIADRLDVRMNTVLWHTKSKARLHELMADAILAEMDSGELPDAWDDRVREVAHRARRAMLAHRDGARLVTGTYAAEPATLRFADQLVQALLDGGVPEREAAWACWTFVYFLLGLVQEEQAFHEQAGRLDPELPVAAYPALTRVVEHLTADAAGYEERFDFGLSLLLDSLRARAGEGRAH</sequence>
<dbReference type="InterPro" id="IPR036271">
    <property type="entry name" value="Tet_transcr_reg_TetR-rel_C_sf"/>
</dbReference>
<keyword evidence="1" id="KW-0678">Repressor</keyword>
<dbReference type="Gene3D" id="1.10.10.60">
    <property type="entry name" value="Homeodomain-like"/>
    <property type="match status" value="1"/>
</dbReference>
<reference evidence="5" key="1">
    <citation type="submission" date="2022-08" db="EMBL/GenBank/DDBJ databases">
        <authorList>
            <person name="Somphong A."/>
            <person name="Phongsopitanun W."/>
        </authorList>
    </citation>
    <scope>NUCLEOTIDE SEQUENCE</scope>
    <source>
        <strain evidence="5">LP05-1</strain>
    </source>
</reference>
<dbReference type="Gene3D" id="1.10.357.10">
    <property type="entry name" value="Tetracycline Repressor, domain 2"/>
    <property type="match status" value="1"/>
</dbReference>
<evidence type="ECO:0000256" key="2">
    <source>
        <dbReference type="ARBA" id="ARBA00023015"/>
    </source>
</evidence>
<accession>A0ABT2CPV6</accession>
<gene>
    <name evidence="5" type="ORF">NX801_28355</name>
</gene>
<protein>
    <submittedName>
        <fullName evidence="5">TetR/AcrR family transcriptional regulator C-terminal domain-containing protein</fullName>
    </submittedName>
</protein>
<evidence type="ECO:0000256" key="1">
    <source>
        <dbReference type="ARBA" id="ARBA00022491"/>
    </source>
</evidence>
<dbReference type="SUPFAM" id="SSF46689">
    <property type="entry name" value="Homeodomain-like"/>
    <property type="match status" value="1"/>
</dbReference>
<keyword evidence="3" id="KW-0804">Transcription</keyword>
<dbReference type="EMBL" id="JANUGQ010000037">
    <property type="protein sequence ID" value="MCS0639477.1"/>
    <property type="molecule type" value="Genomic_DNA"/>
</dbReference>
<organism evidence="5 6">
    <name type="scientific">Streptomyces pyxinae</name>
    <dbReference type="NCBI Taxonomy" id="2970734"/>
    <lineage>
        <taxon>Bacteria</taxon>
        <taxon>Bacillati</taxon>
        <taxon>Actinomycetota</taxon>
        <taxon>Actinomycetes</taxon>
        <taxon>Kitasatosporales</taxon>
        <taxon>Streptomycetaceae</taxon>
        <taxon>Streptomyces</taxon>
    </lineage>
</organism>
<name>A0ABT2CPV6_9ACTN</name>
<proteinExistence type="predicted"/>
<evidence type="ECO:0000313" key="5">
    <source>
        <dbReference type="EMBL" id="MCS0639477.1"/>
    </source>
</evidence>
<evidence type="ECO:0000256" key="3">
    <source>
        <dbReference type="ARBA" id="ARBA00023163"/>
    </source>
</evidence>
<feature type="domain" description="Tetracycline repressor TetR C-terminal" evidence="4">
    <location>
        <begin position="79"/>
        <end position="209"/>
    </location>
</feature>
<evidence type="ECO:0000313" key="6">
    <source>
        <dbReference type="Proteomes" id="UP001431313"/>
    </source>
</evidence>
<keyword evidence="2" id="KW-0805">Transcription regulation</keyword>
<keyword evidence="6" id="KW-1185">Reference proteome</keyword>